<dbReference type="Proteomes" id="UP001604277">
    <property type="component" value="Unassembled WGS sequence"/>
</dbReference>
<accession>A0ABD1QCX5</accession>
<name>A0ABD1QCX5_9LAMI</name>
<evidence type="ECO:0000313" key="3">
    <source>
        <dbReference type="Proteomes" id="UP001604277"/>
    </source>
</evidence>
<evidence type="ECO:0000256" key="1">
    <source>
        <dbReference type="SAM" id="MobiDB-lite"/>
    </source>
</evidence>
<dbReference type="AlphaFoldDB" id="A0ABD1QCX5"/>
<dbReference type="EMBL" id="JBFOLJ010000015">
    <property type="protein sequence ID" value="KAL2474077.1"/>
    <property type="molecule type" value="Genomic_DNA"/>
</dbReference>
<comment type="caution">
    <text evidence="2">The sequence shown here is derived from an EMBL/GenBank/DDBJ whole genome shotgun (WGS) entry which is preliminary data.</text>
</comment>
<feature type="compositionally biased region" description="Basic and acidic residues" evidence="1">
    <location>
        <begin position="99"/>
        <end position="109"/>
    </location>
</feature>
<feature type="region of interest" description="Disordered" evidence="1">
    <location>
        <begin position="71"/>
        <end position="115"/>
    </location>
</feature>
<gene>
    <name evidence="2" type="ORF">Fot_49813</name>
</gene>
<sequence>MHSNQSKSRAVCCIGAGDIFCDSTPSDFLLLHLNFIVSAGNVADSCYRVLRVQMPYIYMVIKEELQFDLPSEKANQVHSKRPSKPPTIEKPTPPAVESRPPRESGHTDDIPSISA</sequence>
<protein>
    <submittedName>
        <fullName evidence="2">Uncharacterized protein</fullName>
    </submittedName>
</protein>
<evidence type="ECO:0000313" key="2">
    <source>
        <dbReference type="EMBL" id="KAL2474077.1"/>
    </source>
</evidence>
<keyword evidence="3" id="KW-1185">Reference proteome</keyword>
<reference evidence="3" key="1">
    <citation type="submission" date="2024-07" db="EMBL/GenBank/DDBJ databases">
        <title>Two chromosome-level genome assemblies of Korean endemic species Abeliophyllum distichum and Forsythia ovata (Oleaceae).</title>
        <authorList>
            <person name="Jang H."/>
        </authorList>
    </citation>
    <scope>NUCLEOTIDE SEQUENCE [LARGE SCALE GENOMIC DNA]</scope>
</reference>
<organism evidence="2 3">
    <name type="scientific">Forsythia ovata</name>
    <dbReference type="NCBI Taxonomy" id="205694"/>
    <lineage>
        <taxon>Eukaryota</taxon>
        <taxon>Viridiplantae</taxon>
        <taxon>Streptophyta</taxon>
        <taxon>Embryophyta</taxon>
        <taxon>Tracheophyta</taxon>
        <taxon>Spermatophyta</taxon>
        <taxon>Magnoliopsida</taxon>
        <taxon>eudicotyledons</taxon>
        <taxon>Gunneridae</taxon>
        <taxon>Pentapetalae</taxon>
        <taxon>asterids</taxon>
        <taxon>lamiids</taxon>
        <taxon>Lamiales</taxon>
        <taxon>Oleaceae</taxon>
        <taxon>Forsythieae</taxon>
        <taxon>Forsythia</taxon>
    </lineage>
</organism>
<proteinExistence type="predicted"/>